<evidence type="ECO:0000259" key="7">
    <source>
        <dbReference type="Pfam" id="PF14322"/>
    </source>
</evidence>
<accession>A0A6I6JPW6</accession>
<dbReference type="Gene3D" id="1.25.40.390">
    <property type="match status" value="1"/>
</dbReference>
<dbReference type="InterPro" id="IPR033985">
    <property type="entry name" value="SusD-like_N"/>
</dbReference>
<evidence type="ECO:0000313" key="9">
    <source>
        <dbReference type="Proteomes" id="UP000428260"/>
    </source>
</evidence>
<sequence length="500" mass="57238">MKIKIILPFLVLFIFSGCESYLDQVNPNKITTETFFQTESDFTQALAATYTPLRNPNGGYYNVRSIEIRNYRGDDVVVRNDTEDQYQTYLFINSPNNDFVARLFEECYSAIYRANLLLEEIESSELSADFVNEVTGEALFLRGINYFILAKEFKDVPLRLTASQANEDFPLAKSSQAEVFAQVESDLTKASELLPVEALNQGRATKGAALAYLGKLYIYMENWDKAISTLEPLTKSPYNYSLVDDYAKNFDLETEYNSESIFEVTYEKVGAATGRWGEENSNTMMTNPINRIFACGDLGGWDICNCSPKMLDIFTSELDKDGDYDIRARAGLAWNYPGCIYYLQPFTEGVSSSNQSKIYVRKYTYANYFEKEIVPESELNVRAYRYANVLLFLAEAELNTNDKTKAIEYLNQIRDRANLSLLENSSTTDEVMADIIKQRAIEFFCEGERFYDLRRWGLLETEISNSSEERAANFQSKYSYFPIPSKEIQTNPLCTQAEGW</sequence>
<dbReference type="RefSeq" id="WP_158867877.1">
    <property type="nucleotide sequence ID" value="NZ_CP046401.1"/>
</dbReference>
<comment type="subcellular location">
    <subcellularLocation>
        <location evidence="1">Cell outer membrane</location>
    </subcellularLocation>
</comment>
<organism evidence="8 9">
    <name type="scientific">Maribellus comscasis</name>
    <dbReference type="NCBI Taxonomy" id="2681766"/>
    <lineage>
        <taxon>Bacteria</taxon>
        <taxon>Pseudomonadati</taxon>
        <taxon>Bacteroidota</taxon>
        <taxon>Bacteroidia</taxon>
        <taxon>Marinilabiliales</taxon>
        <taxon>Prolixibacteraceae</taxon>
        <taxon>Maribellus</taxon>
    </lineage>
</organism>
<dbReference type="KEGG" id="mcos:GM418_15440"/>
<keyword evidence="4" id="KW-0472">Membrane</keyword>
<reference evidence="8 9" key="1">
    <citation type="submission" date="2019-11" db="EMBL/GenBank/DDBJ databases">
        <authorList>
            <person name="Zheng R.K."/>
            <person name="Sun C.M."/>
        </authorList>
    </citation>
    <scope>NUCLEOTIDE SEQUENCE [LARGE SCALE GENOMIC DNA]</scope>
    <source>
        <strain evidence="8 9">WC007</strain>
    </source>
</reference>
<dbReference type="InterPro" id="IPR011990">
    <property type="entry name" value="TPR-like_helical_dom_sf"/>
</dbReference>
<dbReference type="PROSITE" id="PS51257">
    <property type="entry name" value="PROKAR_LIPOPROTEIN"/>
    <property type="match status" value="1"/>
</dbReference>
<feature type="domain" description="SusD-like N-terminal" evidence="7">
    <location>
        <begin position="21"/>
        <end position="217"/>
    </location>
</feature>
<dbReference type="Pfam" id="PF07980">
    <property type="entry name" value="SusD_RagB"/>
    <property type="match status" value="1"/>
</dbReference>
<dbReference type="GO" id="GO:0009279">
    <property type="term" value="C:cell outer membrane"/>
    <property type="evidence" value="ECO:0007669"/>
    <property type="project" value="UniProtKB-SubCell"/>
</dbReference>
<protein>
    <submittedName>
        <fullName evidence="8">RagB/SusD family nutrient uptake outer membrane protein</fullName>
    </submittedName>
</protein>
<dbReference type="Proteomes" id="UP000428260">
    <property type="component" value="Chromosome"/>
</dbReference>
<gene>
    <name evidence="8" type="ORF">GM418_15440</name>
</gene>
<dbReference type="InterPro" id="IPR012944">
    <property type="entry name" value="SusD_RagB_dom"/>
</dbReference>
<keyword evidence="3" id="KW-0732">Signal</keyword>
<dbReference type="SUPFAM" id="SSF48452">
    <property type="entry name" value="TPR-like"/>
    <property type="match status" value="1"/>
</dbReference>
<dbReference type="EMBL" id="CP046401">
    <property type="protein sequence ID" value="QGY45016.1"/>
    <property type="molecule type" value="Genomic_DNA"/>
</dbReference>
<proteinExistence type="inferred from homology"/>
<evidence type="ECO:0000256" key="2">
    <source>
        <dbReference type="ARBA" id="ARBA00006275"/>
    </source>
</evidence>
<dbReference type="Pfam" id="PF14322">
    <property type="entry name" value="SusD-like_3"/>
    <property type="match status" value="1"/>
</dbReference>
<evidence type="ECO:0000256" key="1">
    <source>
        <dbReference type="ARBA" id="ARBA00004442"/>
    </source>
</evidence>
<evidence type="ECO:0000259" key="6">
    <source>
        <dbReference type="Pfam" id="PF07980"/>
    </source>
</evidence>
<dbReference type="CDD" id="cd08977">
    <property type="entry name" value="SusD"/>
    <property type="match status" value="1"/>
</dbReference>
<evidence type="ECO:0000256" key="3">
    <source>
        <dbReference type="ARBA" id="ARBA00022729"/>
    </source>
</evidence>
<evidence type="ECO:0000256" key="5">
    <source>
        <dbReference type="ARBA" id="ARBA00023237"/>
    </source>
</evidence>
<keyword evidence="9" id="KW-1185">Reference proteome</keyword>
<dbReference type="AlphaFoldDB" id="A0A6I6JPW6"/>
<feature type="domain" description="RagB/SusD" evidence="6">
    <location>
        <begin position="259"/>
        <end position="500"/>
    </location>
</feature>
<comment type="similarity">
    <text evidence="2">Belongs to the SusD family.</text>
</comment>
<evidence type="ECO:0000256" key="4">
    <source>
        <dbReference type="ARBA" id="ARBA00023136"/>
    </source>
</evidence>
<evidence type="ECO:0000313" key="8">
    <source>
        <dbReference type="EMBL" id="QGY45016.1"/>
    </source>
</evidence>
<keyword evidence="5" id="KW-0998">Cell outer membrane</keyword>
<name>A0A6I6JPW6_9BACT</name>